<dbReference type="Proteomes" id="UP000018890">
    <property type="component" value="Unassembled WGS sequence"/>
</dbReference>
<comment type="caution">
    <text evidence="3">The sequence shown here is derived from an EMBL/GenBank/DDBJ whole genome shotgun (WGS) entry which is preliminary data.</text>
</comment>
<dbReference type="PANTHER" id="PTHR11895">
    <property type="entry name" value="TRANSAMIDASE"/>
    <property type="match status" value="1"/>
</dbReference>
<dbReference type="RefSeq" id="WP_034742488.1">
    <property type="nucleotide sequence ID" value="NZ_BAUT01000005.1"/>
</dbReference>
<accession>W4PZF4</accession>
<dbReference type="InterPro" id="IPR000120">
    <property type="entry name" value="Amidase"/>
</dbReference>
<dbReference type="SUPFAM" id="SSF75304">
    <property type="entry name" value="Amidase signature (AS) enzymes"/>
    <property type="match status" value="1"/>
</dbReference>
<proteinExistence type="inferred from homology"/>
<dbReference type="STRING" id="1236970.JCM9140_823"/>
<keyword evidence="4" id="KW-1185">Reference proteome</keyword>
<name>W4PZF4_9BACI</name>
<reference evidence="3" key="1">
    <citation type="journal article" date="2014" name="Genome Announc.">
        <title>Draft Genome Sequences of Three Alkaliphilic Bacillus Strains, Bacillus wakoensis JCM 9140T, Bacillus akibai JCM 9157T, and Bacillus hemicellulosilyticus JCM 9152T.</title>
        <authorList>
            <person name="Yuki M."/>
            <person name="Oshima K."/>
            <person name="Suda W."/>
            <person name="Oshida Y."/>
            <person name="Kitamura K."/>
            <person name="Iida T."/>
            <person name="Hattori M."/>
            <person name="Ohkuma M."/>
        </authorList>
    </citation>
    <scope>NUCLEOTIDE SEQUENCE [LARGE SCALE GENOMIC DNA]</scope>
    <source>
        <strain evidence="3">JCM 9140</strain>
    </source>
</reference>
<evidence type="ECO:0000313" key="3">
    <source>
        <dbReference type="EMBL" id="GAE24863.1"/>
    </source>
</evidence>
<dbReference type="InterPro" id="IPR036928">
    <property type="entry name" value="AS_sf"/>
</dbReference>
<dbReference type="Gene3D" id="3.90.1300.10">
    <property type="entry name" value="Amidase signature (AS) domain"/>
    <property type="match status" value="1"/>
</dbReference>
<feature type="domain" description="Amidase" evidence="2">
    <location>
        <begin position="25"/>
        <end position="445"/>
    </location>
</feature>
<dbReference type="OrthoDB" id="9811471at2"/>
<dbReference type="AlphaFoldDB" id="W4PZF4"/>
<organism evidence="3 4">
    <name type="scientific">Halalkalibacter wakoensis JCM 9140</name>
    <dbReference type="NCBI Taxonomy" id="1236970"/>
    <lineage>
        <taxon>Bacteria</taxon>
        <taxon>Bacillati</taxon>
        <taxon>Bacillota</taxon>
        <taxon>Bacilli</taxon>
        <taxon>Bacillales</taxon>
        <taxon>Bacillaceae</taxon>
        <taxon>Halalkalibacter</taxon>
    </lineage>
</organism>
<dbReference type="EMBL" id="BAUT01000005">
    <property type="protein sequence ID" value="GAE24863.1"/>
    <property type="molecule type" value="Genomic_DNA"/>
</dbReference>
<comment type="similarity">
    <text evidence="1">Belongs to the amidase family.</text>
</comment>
<dbReference type="GO" id="GO:0016740">
    <property type="term" value="F:transferase activity"/>
    <property type="evidence" value="ECO:0007669"/>
    <property type="project" value="UniProtKB-KW"/>
</dbReference>
<sequence>MTELHALSATELAPLIKGKKVSPVELIETILSRINQLDGEVNSYITVLPELALEKARHAESQIMNGVYEGPLHGIPVGIKDNYETKGIRTTVGSGILSDYIPHTTATTVKKLSCAGGIMTGKLNMHEFGGGLTNTNPVYGHSRNPWNIDYSPGGSSGGSAAALAAGLATLATGTDTFGSIRVPAAMCGIYGLKPTYGLVSTNGVLPLAWSLDHAGPMARSVSDVALMLNVMAGYDAEDPGSIKTRATDYTHNLSKGIKGLKVGVPSFFLQGLDPEVEQLFQQALLKLEELGAMVKEISIPQLEMSSFSNYVITTGEAATYHYEKLQQIPEQYASDVRTFFTAGVLTHTPQYVRAQQVRRSLTEAIKKEFEDVDMMVAPTIPITTPKFQDDWIAQNLAITKKCMPFTSPANVTGTPSLSVPMGRCSKGLPVGMQFIGNHQTEKLLLQAGEAWEQTDPLTNTLEK</sequence>
<dbReference type="Pfam" id="PF01425">
    <property type="entry name" value="Amidase"/>
    <property type="match status" value="1"/>
</dbReference>
<evidence type="ECO:0000256" key="1">
    <source>
        <dbReference type="ARBA" id="ARBA00009199"/>
    </source>
</evidence>
<evidence type="ECO:0000259" key="2">
    <source>
        <dbReference type="Pfam" id="PF01425"/>
    </source>
</evidence>
<keyword evidence="3" id="KW-0808">Transferase</keyword>
<dbReference type="InterPro" id="IPR023631">
    <property type="entry name" value="Amidase_dom"/>
</dbReference>
<gene>
    <name evidence="3" type="ORF">JCM9140_823</name>
</gene>
<evidence type="ECO:0000313" key="4">
    <source>
        <dbReference type="Proteomes" id="UP000018890"/>
    </source>
</evidence>
<protein>
    <submittedName>
        <fullName evidence="3">Aspartyl-tRNA(Asn) amidotransferase subunit A</fullName>
    </submittedName>
</protein>
<dbReference type="PANTHER" id="PTHR11895:SF7">
    <property type="entry name" value="GLUTAMYL-TRNA(GLN) AMIDOTRANSFERASE SUBUNIT A, MITOCHONDRIAL"/>
    <property type="match status" value="1"/>
</dbReference>